<dbReference type="GO" id="GO:0008270">
    <property type="term" value="F:zinc ion binding"/>
    <property type="evidence" value="ECO:0007669"/>
    <property type="project" value="UniProtKB-KW"/>
</dbReference>
<dbReference type="GO" id="GO:0080032">
    <property type="term" value="F:methyl jasmonate esterase activity"/>
    <property type="evidence" value="ECO:0007669"/>
    <property type="project" value="TreeGrafter"/>
</dbReference>
<dbReference type="GO" id="GO:0009696">
    <property type="term" value="P:salicylic acid metabolic process"/>
    <property type="evidence" value="ECO:0007669"/>
    <property type="project" value="TreeGrafter"/>
</dbReference>
<keyword evidence="1" id="KW-0479">Metal-binding</keyword>
<dbReference type="PANTHER" id="PTHR10992:SF785">
    <property type="entry name" value="METHYLESTERASE 14, CHLOROPLASTIC-RELATED"/>
    <property type="match status" value="1"/>
</dbReference>
<dbReference type="GO" id="GO:0005737">
    <property type="term" value="C:cytoplasm"/>
    <property type="evidence" value="ECO:0007669"/>
    <property type="project" value="UniProtKB-ARBA"/>
</dbReference>
<dbReference type="Gene3D" id="3.40.50.1820">
    <property type="entry name" value="alpha/beta hydrolase"/>
    <property type="match status" value="1"/>
</dbReference>
<dbReference type="SMART" id="SM00184">
    <property type="entry name" value="RING"/>
    <property type="match status" value="1"/>
</dbReference>
<keyword evidence="2 5" id="KW-0863">Zinc-finger</keyword>
<dbReference type="SUPFAM" id="SSF57850">
    <property type="entry name" value="RING/U-box"/>
    <property type="match status" value="1"/>
</dbReference>
<dbReference type="Pfam" id="PF12697">
    <property type="entry name" value="Abhydrolase_6"/>
    <property type="match status" value="1"/>
</dbReference>
<dbReference type="InterPro" id="IPR000073">
    <property type="entry name" value="AB_hydrolase_1"/>
</dbReference>
<evidence type="ECO:0000313" key="8">
    <source>
        <dbReference type="EMBL" id="CAD6266324.1"/>
    </source>
</evidence>
<feature type="domain" description="RING-type" evidence="7">
    <location>
        <begin position="484"/>
        <end position="518"/>
    </location>
</feature>
<evidence type="ECO:0000256" key="4">
    <source>
        <dbReference type="ARBA" id="ARBA00022833"/>
    </source>
</evidence>
<evidence type="ECO:0000256" key="5">
    <source>
        <dbReference type="PROSITE-ProRule" id="PRU00175"/>
    </source>
</evidence>
<dbReference type="GO" id="GO:0080030">
    <property type="term" value="F:methyl indole-3-acetate esterase activity"/>
    <property type="evidence" value="ECO:0007669"/>
    <property type="project" value="TreeGrafter"/>
</dbReference>
<evidence type="ECO:0000256" key="6">
    <source>
        <dbReference type="SAM" id="MobiDB-lite"/>
    </source>
</evidence>
<dbReference type="GO" id="GO:0009694">
    <property type="term" value="P:jasmonic acid metabolic process"/>
    <property type="evidence" value="ECO:0007669"/>
    <property type="project" value="TreeGrafter"/>
</dbReference>
<dbReference type="Gene3D" id="3.30.40.10">
    <property type="entry name" value="Zinc/RING finger domain, C3HC4 (zinc finger)"/>
    <property type="match status" value="1"/>
</dbReference>
<dbReference type="SUPFAM" id="SSF53474">
    <property type="entry name" value="alpha/beta-Hydrolases"/>
    <property type="match status" value="1"/>
</dbReference>
<sequence>MGNVFACMPRKEQRGAAAVSRSKRMGSARSARGGPKLTPAEEELLHRQALAMAIHQHLDAGGSMSRRIDAGASLSRRMAPGSTSSRRRGDLPDSVTNAKPAPIVLENLETKKIVLVHGEGFGAWCWYKTISHLEEAGLDPVALDLTGSGIDHTDTNSIATLADYSKPLIDYLDKLPEDDKVILVGHSCGGASVSYALEQYPKKISKAVFLTATMVKDGQRPFDVFSEELRSADVFLQESQFLVYGNGKDKPPTGLMFDKQQIKGLYFNQTPSKDMALAAVSMRPIPLAPIMEKLSLTPENYGTVRRYFIQTLDDHMLSPDAQEKLVRENPPDGIFKIKGGDHCPFFSKPQSLNKILLEIAHIQSPAALLPANASAETASVAVAAKEGKRSNTMSSRCPFAGATTGGGVCPVKAVDKSSAGLCPAATSDKSITGVCPVTGKGHGSEHKESTDGGEEKGTDDPRMVPAKCPFGYDSNTFKLGPLSCIVCQALLHESSKCKPCAHKFCKACISRFKDCPLCGADIEGVEPDAELQALVDRFIDGHARIKRSHATGDVEAADFKDKVIYEDVSMERGAFLVQQAMRAFHAQNIESAKSRLTMCADDIREELKSSEDNLDLCSQLGAVLGMLGDCCRTLGDAPSAITYYEESAEILSKLPTKDLELVHTLSVSLNKIGDLRYYDGDLQSARNYYARSLDVRRSAVKENSAVASQVIDLATSLAKVADVDRNLGNESTAVEGFEEAIQCLEKLKLDSEQASLEQRRLSVLEFLHNQLADK</sequence>
<feature type="region of interest" description="Disordered" evidence="6">
    <location>
        <begin position="72"/>
        <end position="96"/>
    </location>
</feature>
<dbReference type="Proteomes" id="UP000604825">
    <property type="component" value="Unassembled WGS sequence"/>
</dbReference>
<dbReference type="PROSITE" id="PS00518">
    <property type="entry name" value="ZF_RING_1"/>
    <property type="match status" value="1"/>
</dbReference>
<dbReference type="InterPro" id="IPR017907">
    <property type="entry name" value="Znf_RING_CS"/>
</dbReference>
<dbReference type="EMBL" id="CAJGYO010000013">
    <property type="protein sequence ID" value="CAD6266324.1"/>
    <property type="molecule type" value="Genomic_DNA"/>
</dbReference>
<dbReference type="Pfam" id="PF13424">
    <property type="entry name" value="TPR_12"/>
    <property type="match status" value="1"/>
</dbReference>
<dbReference type="InterPro" id="IPR029058">
    <property type="entry name" value="AB_hydrolase_fold"/>
</dbReference>
<reference evidence="8" key="1">
    <citation type="submission" date="2020-10" db="EMBL/GenBank/DDBJ databases">
        <authorList>
            <person name="Han B."/>
            <person name="Lu T."/>
            <person name="Zhao Q."/>
            <person name="Huang X."/>
            <person name="Zhao Y."/>
        </authorList>
    </citation>
    <scope>NUCLEOTIDE SEQUENCE</scope>
</reference>
<protein>
    <recommendedName>
        <fullName evidence="7">RING-type domain-containing protein</fullName>
    </recommendedName>
</protein>
<comment type="caution">
    <text evidence="8">The sequence shown here is derived from an EMBL/GenBank/DDBJ whole genome shotgun (WGS) entry which is preliminary data.</text>
</comment>
<dbReference type="PANTHER" id="PTHR10992">
    <property type="entry name" value="METHYLESTERASE FAMILY MEMBER"/>
    <property type="match status" value="1"/>
</dbReference>
<dbReference type="AlphaFoldDB" id="A0A811R8K5"/>
<dbReference type="FunFam" id="3.40.50.1820:FF:000025">
    <property type="entry name" value="putative methylesterase 11, chloroplastic"/>
    <property type="match status" value="1"/>
</dbReference>
<proteinExistence type="predicted"/>
<feature type="compositionally biased region" description="Basic and acidic residues" evidence="6">
    <location>
        <begin position="442"/>
        <end position="461"/>
    </location>
</feature>
<feature type="region of interest" description="Disordered" evidence="6">
    <location>
        <begin position="438"/>
        <end position="461"/>
    </location>
</feature>
<organism evidence="8 9">
    <name type="scientific">Miscanthus lutarioriparius</name>
    <dbReference type="NCBI Taxonomy" id="422564"/>
    <lineage>
        <taxon>Eukaryota</taxon>
        <taxon>Viridiplantae</taxon>
        <taxon>Streptophyta</taxon>
        <taxon>Embryophyta</taxon>
        <taxon>Tracheophyta</taxon>
        <taxon>Spermatophyta</taxon>
        <taxon>Magnoliopsida</taxon>
        <taxon>Liliopsida</taxon>
        <taxon>Poales</taxon>
        <taxon>Poaceae</taxon>
        <taxon>PACMAD clade</taxon>
        <taxon>Panicoideae</taxon>
        <taxon>Andropogonodae</taxon>
        <taxon>Andropogoneae</taxon>
        <taxon>Saccharinae</taxon>
        <taxon>Miscanthus</taxon>
    </lineage>
</organism>
<feature type="region of interest" description="Disordered" evidence="6">
    <location>
        <begin position="1"/>
        <end position="37"/>
    </location>
</feature>
<accession>A0A811R8K5</accession>
<dbReference type="OrthoDB" id="1263307at2759"/>
<evidence type="ECO:0000256" key="3">
    <source>
        <dbReference type="ARBA" id="ARBA00022801"/>
    </source>
</evidence>
<keyword evidence="3" id="KW-0378">Hydrolase</keyword>
<dbReference type="InterPro" id="IPR011990">
    <property type="entry name" value="TPR-like_helical_dom_sf"/>
</dbReference>
<evidence type="ECO:0000259" key="7">
    <source>
        <dbReference type="PROSITE" id="PS50089"/>
    </source>
</evidence>
<evidence type="ECO:0000313" key="9">
    <source>
        <dbReference type="Proteomes" id="UP000604825"/>
    </source>
</evidence>
<evidence type="ECO:0000256" key="2">
    <source>
        <dbReference type="ARBA" id="ARBA00022771"/>
    </source>
</evidence>
<dbReference type="PROSITE" id="PS50089">
    <property type="entry name" value="ZF_RING_2"/>
    <property type="match status" value="1"/>
</dbReference>
<evidence type="ECO:0000256" key="1">
    <source>
        <dbReference type="ARBA" id="ARBA00022723"/>
    </source>
</evidence>
<gene>
    <name evidence="8" type="ORF">NCGR_LOCUS49629</name>
</gene>
<dbReference type="InterPro" id="IPR013083">
    <property type="entry name" value="Znf_RING/FYVE/PHD"/>
</dbReference>
<keyword evidence="4" id="KW-0862">Zinc</keyword>
<dbReference type="GO" id="GO:0080031">
    <property type="term" value="F:methyl salicylate esterase activity"/>
    <property type="evidence" value="ECO:0007669"/>
    <property type="project" value="TreeGrafter"/>
</dbReference>
<dbReference type="Gene3D" id="1.25.40.10">
    <property type="entry name" value="Tetratricopeptide repeat domain"/>
    <property type="match status" value="1"/>
</dbReference>
<dbReference type="InterPro" id="IPR045889">
    <property type="entry name" value="MES/HNL"/>
</dbReference>
<dbReference type="SUPFAM" id="SSF48452">
    <property type="entry name" value="TPR-like"/>
    <property type="match status" value="1"/>
</dbReference>
<name>A0A811R8K5_9POAL</name>
<dbReference type="InterPro" id="IPR001841">
    <property type="entry name" value="Znf_RING"/>
</dbReference>
<keyword evidence="9" id="KW-1185">Reference proteome</keyword>